<keyword evidence="1" id="KW-0677">Repeat</keyword>
<accession>A0A154V144</accession>
<comment type="caution">
    <text evidence="6">The sequence shown here is derived from an EMBL/GenBank/DDBJ whole genome shotgun (WGS) entry which is preliminary data.</text>
</comment>
<feature type="domain" description="ABC transporter" evidence="5">
    <location>
        <begin position="7"/>
        <end position="239"/>
    </location>
</feature>
<gene>
    <name evidence="6" type="ORF">AWH51_09975</name>
</gene>
<sequence>MPFAPSITLDRCTFAWPDGALVLDSASARFGRGTTGLVGRNGAGKSTLVRLVVGDLAPASGSIATSGPVDHLPQRLRTGPDDTVADLLGVRARLRALRAILDGDPDPAHFDALGDEWEVESRAAAALRDVGLAEDDLDRPVATLSGGQAVLVAISGVRLRGRPVAILDEPTNSLDGRARGILLDLVDGWRGALVVVSHDRELLEHVDEVAELRDGRITVTGGAFPEHEERVAGEQAAAERRIRAAEHAHRAERRQRIEAETTIARRAKAGARASGSMPRMAANERRKHAEATAGRLHRAHADAERQAADAVAEAESHLREDAPVRLDLPGPGLPASRRVAEITVRGRARVLRGPERIAITGANGVGKSTLLAQLVGAPDAREHPLPDTRAVALTDRIAYLPQGRDGLDDDRTVLENVRRAAPDVPPRDLRNRLARFLIRGDAVDRPAASLSGGERFRVALAGLLLADPPPQLLVLDEPTNDLDMAGVDRLVEALRAHRGALVIVSHDRTVLDRLDLDERIELA</sequence>
<dbReference type="InterPro" id="IPR003593">
    <property type="entry name" value="AAA+_ATPase"/>
</dbReference>
<proteinExistence type="predicted"/>
<name>A0A154V144_9MICO</name>
<evidence type="ECO:0000259" key="5">
    <source>
        <dbReference type="PROSITE" id="PS50893"/>
    </source>
</evidence>
<dbReference type="Proteomes" id="UP000076218">
    <property type="component" value="Unassembled WGS sequence"/>
</dbReference>
<evidence type="ECO:0000256" key="3">
    <source>
        <dbReference type="ARBA" id="ARBA00022840"/>
    </source>
</evidence>
<feature type="region of interest" description="Disordered" evidence="4">
    <location>
        <begin position="266"/>
        <end position="318"/>
    </location>
</feature>
<evidence type="ECO:0000256" key="4">
    <source>
        <dbReference type="SAM" id="MobiDB-lite"/>
    </source>
</evidence>
<dbReference type="SUPFAM" id="SSF52540">
    <property type="entry name" value="P-loop containing nucleoside triphosphate hydrolases"/>
    <property type="match status" value="2"/>
</dbReference>
<dbReference type="SMART" id="SM00382">
    <property type="entry name" value="AAA"/>
    <property type="match status" value="2"/>
</dbReference>
<reference evidence="6 7" key="1">
    <citation type="submission" date="2016-01" db="EMBL/GenBank/DDBJ databases">
        <title>Draft genome sequence of Clavibacter michiganensis subsp. tessellarius DOAB 609.</title>
        <authorList>
            <person name="Tambong J.T."/>
        </authorList>
    </citation>
    <scope>NUCLEOTIDE SEQUENCE [LARGE SCALE GENOMIC DNA]</scope>
    <source>
        <strain evidence="6 7">DOAB 609</strain>
    </source>
</reference>
<dbReference type="Gene3D" id="3.40.50.300">
    <property type="entry name" value="P-loop containing nucleotide triphosphate hydrolases"/>
    <property type="match status" value="2"/>
</dbReference>
<dbReference type="Pfam" id="PF00005">
    <property type="entry name" value="ABC_tran"/>
    <property type="match status" value="2"/>
</dbReference>
<dbReference type="AlphaFoldDB" id="A0A154V144"/>
<dbReference type="PANTHER" id="PTHR19211">
    <property type="entry name" value="ATP-BINDING TRANSPORT PROTEIN-RELATED"/>
    <property type="match status" value="1"/>
</dbReference>
<dbReference type="InterPro" id="IPR027417">
    <property type="entry name" value="P-loop_NTPase"/>
</dbReference>
<evidence type="ECO:0000313" key="7">
    <source>
        <dbReference type="Proteomes" id="UP000076218"/>
    </source>
</evidence>
<evidence type="ECO:0000256" key="1">
    <source>
        <dbReference type="ARBA" id="ARBA00022737"/>
    </source>
</evidence>
<keyword evidence="3" id="KW-0067">ATP-binding</keyword>
<dbReference type="InterPro" id="IPR050611">
    <property type="entry name" value="ABCF"/>
</dbReference>
<dbReference type="EMBL" id="LQXA01000030">
    <property type="protein sequence ID" value="KZC95095.1"/>
    <property type="molecule type" value="Genomic_DNA"/>
</dbReference>
<dbReference type="PROSITE" id="PS50893">
    <property type="entry name" value="ABC_TRANSPORTER_2"/>
    <property type="match status" value="2"/>
</dbReference>
<dbReference type="InterPro" id="IPR003439">
    <property type="entry name" value="ABC_transporter-like_ATP-bd"/>
</dbReference>
<keyword evidence="2" id="KW-0547">Nucleotide-binding</keyword>
<dbReference type="GO" id="GO:0016887">
    <property type="term" value="F:ATP hydrolysis activity"/>
    <property type="evidence" value="ECO:0007669"/>
    <property type="project" value="InterPro"/>
</dbReference>
<protein>
    <submittedName>
        <fullName evidence="6">ABC transporter</fullName>
    </submittedName>
</protein>
<evidence type="ECO:0000313" key="6">
    <source>
        <dbReference type="EMBL" id="KZC95095.1"/>
    </source>
</evidence>
<dbReference type="GO" id="GO:0005524">
    <property type="term" value="F:ATP binding"/>
    <property type="evidence" value="ECO:0007669"/>
    <property type="project" value="UniProtKB-KW"/>
</dbReference>
<dbReference type="RefSeq" id="WP_063071575.1">
    <property type="nucleotide sequence ID" value="NZ_LQXA01000030.1"/>
</dbReference>
<dbReference type="STRING" id="31965.AWH51_09975"/>
<evidence type="ECO:0000256" key="2">
    <source>
        <dbReference type="ARBA" id="ARBA00022741"/>
    </source>
</evidence>
<feature type="domain" description="ABC transporter" evidence="5">
    <location>
        <begin position="318"/>
        <end position="523"/>
    </location>
</feature>
<dbReference type="PANTHER" id="PTHR19211:SF6">
    <property type="entry name" value="BLL7188 PROTEIN"/>
    <property type="match status" value="1"/>
</dbReference>
<organism evidence="6 7">
    <name type="scientific">Clavibacter tessellarius</name>
    <dbReference type="NCBI Taxonomy" id="31965"/>
    <lineage>
        <taxon>Bacteria</taxon>
        <taxon>Bacillati</taxon>
        <taxon>Actinomycetota</taxon>
        <taxon>Actinomycetes</taxon>
        <taxon>Micrococcales</taxon>
        <taxon>Microbacteriaceae</taxon>
        <taxon>Clavibacter</taxon>
    </lineage>
</organism>
<dbReference type="OrthoDB" id="3239744at2"/>